<dbReference type="AlphaFoldDB" id="A0A7L6AMN7"/>
<dbReference type="InterPro" id="IPR034756">
    <property type="entry name" value="T2SSM_b"/>
</dbReference>
<evidence type="ECO:0000256" key="1">
    <source>
        <dbReference type="SAM" id="Phobius"/>
    </source>
</evidence>
<feature type="transmembrane region" description="Helical" evidence="1">
    <location>
        <begin position="13"/>
        <end position="35"/>
    </location>
</feature>
<gene>
    <name evidence="2" type="ORF">HZT40_00770</name>
</gene>
<keyword evidence="1" id="KW-1133">Transmembrane helix</keyword>
<sequence>MPNNALWRQHQKLLSWGLLVLLLVVAIFLVIIPAVQKSLELNEQIENGYQQLAKLRQMNVATPEIMAEYQRVQQNGLDKLFYPAGMTSAQVAKELQKHLATVITRDNGVLISSEVVDEQQDEDKQQNSVYQRVMVKAVFQSSPELLREVLHQAYRARPLLFVESLDIKPQEDSDGGKQQVVKAEVQISTYWRGGEVKNEQSEEAN</sequence>
<name>A0A7L6AMN7_9GAMM</name>
<keyword evidence="1" id="KW-0472">Membrane</keyword>
<proteinExistence type="predicted"/>
<protein>
    <submittedName>
        <fullName evidence="2">General secretion pathway protein GspM</fullName>
    </submittedName>
</protein>
<organism evidence="2 3">
    <name type="scientific">Candidatus Thiothrix singaporensis</name>
    <dbReference type="NCBI Taxonomy" id="2799669"/>
    <lineage>
        <taxon>Bacteria</taxon>
        <taxon>Pseudomonadati</taxon>
        <taxon>Pseudomonadota</taxon>
        <taxon>Gammaproteobacteria</taxon>
        <taxon>Thiotrichales</taxon>
        <taxon>Thiotrichaceae</taxon>
        <taxon>Thiothrix</taxon>
    </lineage>
</organism>
<dbReference type="NCBIfam" id="NF040576">
    <property type="entry name" value="T2SS_GspM_XpsM"/>
    <property type="match status" value="1"/>
</dbReference>
<dbReference type="Proteomes" id="UP000510621">
    <property type="component" value="Chromosome"/>
</dbReference>
<accession>A0A7L6AMN7</accession>
<reference evidence="2" key="1">
    <citation type="submission" date="2020-06" db="EMBL/GenBank/DDBJ databases">
        <title>Analysis procedures for assessing recovery of high quality, complete, closed genomes from Nanopore long read metagenome sequencing.</title>
        <authorList>
            <person name="Bessarab I."/>
            <person name="Arumugam K."/>
            <person name="Haryono M."/>
            <person name="Liu X."/>
            <person name="Roy S."/>
            <person name="Zuniga-Montanez R.E."/>
            <person name="Qiu G."/>
            <person name="Drautz-Moses D.I."/>
            <person name="Law Y.Y."/>
            <person name="Wuertz S."/>
            <person name="Lauro F.M."/>
            <person name="Huson D.H."/>
            <person name="Williams R.B."/>
        </authorList>
    </citation>
    <scope>NUCLEOTIDE SEQUENCE [LARGE SCALE GENOMIC DNA]</scope>
    <source>
        <strain evidence="2">SSD2</strain>
    </source>
</reference>
<evidence type="ECO:0000313" key="3">
    <source>
        <dbReference type="Proteomes" id="UP000510621"/>
    </source>
</evidence>
<evidence type="ECO:0000313" key="2">
    <source>
        <dbReference type="EMBL" id="QLQ30386.1"/>
    </source>
</evidence>
<dbReference type="KEGG" id="this:HZT40_00770"/>
<dbReference type="Pfam" id="PF10741">
    <property type="entry name" value="T2SSM_b"/>
    <property type="match status" value="1"/>
</dbReference>
<keyword evidence="1" id="KW-0812">Transmembrane</keyword>
<dbReference type="EMBL" id="CP059265">
    <property type="protein sequence ID" value="QLQ30386.1"/>
    <property type="molecule type" value="Genomic_DNA"/>
</dbReference>
<keyword evidence="3" id="KW-1185">Reference proteome</keyword>